<dbReference type="PANTHER" id="PTHR42160">
    <property type="entry name" value="URACIL-DNA GLYCOSYLASE SUPERFAMILY PROTEIN"/>
    <property type="match status" value="1"/>
</dbReference>
<dbReference type="EMBL" id="FQWD01000008">
    <property type="protein sequence ID" value="SHH32328.1"/>
    <property type="molecule type" value="Genomic_DNA"/>
</dbReference>
<dbReference type="PANTHER" id="PTHR42160:SF1">
    <property type="entry name" value="URACIL-DNA GLYCOSYLASE SUPERFAMILY PROTEIN"/>
    <property type="match status" value="1"/>
</dbReference>
<dbReference type="InterPro" id="IPR036895">
    <property type="entry name" value="Uracil-DNA_glycosylase-like_sf"/>
</dbReference>
<evidence type="ECO:0000259" key="1">
    <source>
        <dbReference type="SMART" id="SM00986"/>
    </source>
</evidence>
<protein>
    <submittedName>
        <fullName evidence="2">Uracil-DNA glycosylase</fullName>
    </submittedName>
</protein>
<name>A0A1M5S1Y5_9ALTE</name>
<accession>A0A1M5S1Y5</accession>
<dbReference type="SMART" id="SM00987">
    <property type="entry name" value="UreE_C"/>
    <property type="match status" value="1"/>
</dbReference>
<dbReference type="AlphaFoldDB" id="A0A1M5S1Y5"/>
<dbReference type="SMART" id="SM00986">
    <property type="entry name" value="UDG"/>
    <property type="match status" value="1"/>
</dbReference>
<dbReference type="Proteomes" id="UP000184520">
    <property type="component" value="Unassembled WGS sequence"/>
</dbReference>
<dbReference type="OrthoDB" id="9789139at2"/>
<evidence type="ECO:0000313" key="2">
    <source>
        <dbReference type="EMBL" id="SHH32328.1"/>
    </source>
</evidence>
<reference evidence="3" key="1">
    <citation type="submission" date="2016-11" db="EMBL/GenBank/DDBJ databases">
        <authorList>
            <person name="Varghese N."/>
            <person name="Submissions S."/>
        </authorList>
    </citation>
    <scope>NUCLEOTIDE SEQUENCE [LARGE SCALE GENOMIC DNA]</scope>
    <source>
        <strain evidence="3">CGMCC 1.8995</strain>
    </source>
</reference>
<dbReference type="InterPro" id="IPR005122">
    <property type="entry name" value="Uracil-DNA_glycosylase-like"/>
</dbReference>
<dbReference type="STRING" id="634436.SAMN05216361_4321"/>
<dbReference type="InterPro" id="IPR047124">
    <property type="entry name" value="HI_0220.2"/>
</dbReference>
<evidence type="ECO:0000313" key="3">
    <source>
        <dbReference type="Proteomes" id="UP000184520"/>
    </source>
</evidence>
<dbReference type="CDD" id="cd10033">
    <property type="entry name" value="UDG_like"/>
    <property type="match status" value="1"/>
</dbReference>
<dbReference type="Gene3D" id="3.40.470.10">
    <property type="entry name" value="Uracil-DNA glycosylase-like domain"/>
    <property type="match status" value="1"/>
</dbReference>
<proteinExistence type="predicted"/>
<organism evidence="2 3">
    <name type="scientific">Marisediminitalea aggregata</name>
    <dbReference type="NCBI Taxonomy" id="634436"/>
    <lineage>
        <taxon>Bacteria</taxon>
        <taxon>Pseudomonadati</taxon>
        <taxon>Pseudomonadota</taxon>
        <taxon>Gammaproteobacteria</taxon>
        <taxon>Alteromonadales</taxon>
        <taxon>Alteromonadaceae</taxon>
        <taxon>Marisediminitalea</taxon>
    </lineage>
</organism>
<sequence length="199" mass="22287">MTSNTNNKIYSGTFQHTLENIRHCSLCQSSLPLPARPVVQLHPHARILIIGQAPGLLAHNSHTPWNDPSGDRLRGWLNVSRSQFYDPTLFAIMPMGFCYPGKKNGGDAPPSPACAPAWHNRIWQLIQPDLTILVGSYAQKYYLPTYSTLTQAVNAHLGDESMFVLPHPSGRNNRWLKQNEAALNNQLSAIRNKLHAYLK</sequence>
<feature type="domain" description="Uracil-DNA glycosylase-like" evidence="1">
    <location>
        <begin position="38"/>
        <end position="191"/>
    </location>
</feature>
<dbReference type="Pfam" id="PF03167">
    <property type="entry name" value="UDG"/>
    <property type="match status" value="1"/>
</dbReference>
<gene>
    <name evidence="2" type="ORF">SAMN05216361_4321</name>
</gene>
<keyword evidence="3" id="KW-1185">Reference proteome</keyword>
<dbReference type="SUPFAM" id="SSF52141">
    <property type="entry name" value="Uracil-DNA glycosylase-like"/>
    <property type="match status" value="1"/>
</dbReference>